<protein>
    <recommendedName>
        <fullName evidence="3">Sulfotransferase family protein</fullName>
    </recommendedName>
</protein>
<evidence type="ECO:0008006" key="3">
    <source>
        <dbReference type="Google" id="ProtNLM"/>
    </source>
</evidence>
<proteinExistence type="predicted"/>
<accession>A0A344PIY8</accession>
<name>A0A344PIY8_9RHOB</name>
<keyword evidence="2" id="KW-1185">Reference proteome</keyword>
<dbReference type="Proteomes" id="UP000252023">
    <property type="component" value="Chromosome"/>
</dbReference>
<evidence type="ECO:0000313" key="2">
    <source>
        <dbReference type="Proteomes" id="UP000252023"/>
    </source>
</evidence>
<dbReference type="KEGG" id="pars:DRW48_06260"/>
<reference evidence="2" key="1">
    <citation type="submission" date="2018-07" db="EMBL/GenBank/DDBJ databases">
        <title>Genome sequencing of Paracoccus sp. SC2-6.</title>
        <authorList>
            <person name="Heo J."/>
            <person name="Kim S.-J."/>
            <person name="Kwon S.-W."/>
        </authorList>
    </citation>
    <scope>NUCLEOTIDE SEQUENCE [LARGE SCALE GENOMIC DNA]</scope>
    <source>
        <strain evidence="2">SC2-6</strain>
    </source>
</reference>
<dbReference type="EMBL" id="CP030918">
    <property type="protein sequence ID" value="AXC49343.1"/>
    <property type="molecule type" value="Genomic_DNA"/>
</dbReference>
<evidence type="ECO:0000313" key="1">
    <source>
        <dbReference type="EMBL" id="AXC49343.1"/>
    </source>
</evidence>
<dbReference type="AlphaFoldDB" id="A0A344PIY8"/>
<sequence>MVMQLFLHVGAHKTATTHLQSRLNDARPRLWPRHIACICPQQTREAEIQLSTMAQFPGRWPKKELAWRKRLELIESEGVTRCVISDENLIGEIRRGSLVDGEGTIYPQAARRLESLLDILGRKPDQIFLGLREPASFVTSAFGMWMRAGEGVLIEDFLGDADPRRIRWADLARRLGTLPGQPHLTVWRFEDYPRIRNRVVAALVGEEAAPVVGTSPRRLVGWSQAAYDAFVQSVLQVDESVPLSTLAQAALKAFPRGSDDPALTVLAPEVTARCEAEYEGDVADMVALPGVTLID</sequence>
<organism evidence="1 2">
    <name type="scientific">Paracoccus suum</name>
    <dbReference type="NCBI Taxonomy" id="2259340"/>
    <lineage>
        <taxon>Bacteria</taxon>
        <taxon>Pseudomonadati</taxon>
        <taxon>Pseudomonadota</taxon>
        <taxon>Alphaproteobacteria</taxon>
        <taxon>Rhodobacterales</taxon>
        <taxon>Paracoccaceae</taxon>
        <taxon>Paracoccus</taxon>
    </lineage>
</organism>
<dbReference type="OrthoDB" id="8481769at2"/>
<gene>
    <name evidence="1" type="ORF">DRW48_06260</name>
</gene>